<dbReference type="InterPro" id="IPR046342">
    <property type="entry name" value="CBS_dom_sf"/>
</dbReference>
<keyword evidence="5 8" id="KW-1133">Transmembrane helix</keyword>
<evidence type="ECO:0000256" key="8">
    <source>
        <dbReference type="PROSITE-ProRule" id="PRU01193"/>
    </source>
</evidence>
<dbReference type="CDD" id="cd04590">
    <property type="entry name" value="CBS_pair_CorC_HlyC_assoc"/>
    <property type="match status" value="1"/>
</dbReference>
<proteinExistence type="predicted"/>
<evidence type="ECO:0000313" key="12">
    <source>
        <dbReference type="EMBL" id="MDT0307978.1"/>
    </source>
</evidence>
<dbReference type="Gene3D" id="3.10.580.10">
    <property type="entry name" value="CBS-domain"/>
    <property type="match status" value="1"/>
</dbReference>
<feature type="transmembrane region" description="Helical" evidence="9">
    <location>
        <begin position="97"/>
        <end position="118"/>
    </location>
</feature>
<sequence>MTAFQLILGALTLLTNAFFVGAEFALISVRRDQIEPRAEAGERRARTVLWALRHLSPLMATAQLGITVSSLVLGAVAEPAIAHLLEPAFEAAHVPHGLVHPVAFTIALAAATYLHMLIGEMVPKNIALAAPERTALALGPPLVALTRALRPVIFGINAFANALLRLLRVEPRDEVASVFTEEELARIVKDSTDAGLLETAESERLRDALALGTRTVAEITVPAARMTTVGHRITPRRLERTAAASGYSRFPVTGPGHTVLGFLHVKDALAAAAPDKPFPRQALHPVVRIAPETRLDDALTAMRAASTHLAAVTSGGGTLLGFVAMEDILAELVGPPGPGPRGRGRPNG</sequence>
<dbReference type="EMBL" id="JAVREN010000017">
    <property type="protein sequence ID" value="MDT0307978.1"/>
    <property type="molecule type" value="Genomic_DNA"/>
</dbReference>
<feature type="transmembrane region" description="Helical" evidence="9">
    <location>
        <begin position="50"/>
        <end position="77"/>
    </location>
</feature>
<dbReference type="RefSeq" id="WP_311630933.1">
    <property type="nucleotide sequence ID" value="NZ_JAVREN010000017.1"/>
</dbReference>
<keyword evidence="6 8" id="KW-0472">Membrane</keyword>
<feature type="domain" description="CBS" evidence="10">
    <location>
        <begin position="282"/>
        <end position="339"/>
    </location>
</feature>
<dbReference type="InterPro" id="IPR002550">
    <property type="entry name" value="CNNM"/>
</dbReference>
<keyword evidence="3 8" id="KW-0812">Transmembrane</keyword>
<evidence type="ECO:0000259" key="11">
    <source>
        <dbReference type="PROSITE" id="PS51846"/>
    </source>
</evidence>
<keyword evidence="13" id="KW-1185">Reference proteome</keyword>
<evidence type="ECO:0000256" key="3">
    <source>
        <dbReference type="ARBA" id="ARBA00022692"/>
    </source>
</evidence>
<dbReference type="PANTHER" id="PTHR43099">
    <property type="entry name" value="UPF0053 PROTEIN YRKA"/>
    <property type="match status" value="1"/>
</dbReference>
<name>A0ABU2L9M6_9ACTN</name>
<protein>
    <submittedName>
        <fullName evidence="12">Hemolysin family protein</fullName>
    </submittedName>
</protein>
<evidence type="ECO:0000256" key="5">
    <source>
        <dbReference type="ARBA" id="ARBA00022989"/>
    </source>
</evidence>
<evidence type="ECO:0000256" key="6">
    <source>
        <dbReference type="ARBA" id="ARBA00023136"/>
    </source>
</evidence>
<evidence type="ECO:0000256" key="1">
    <source>
        <dbReference type="ARBA" id="ARBA00004651"/>
    </source>
</evidence>
<dbReference type="Proteomes" id="UP001183388">
    <property type="component" value="Unassembled WGS sequence"/>
</dbReference>
<comment type="subcellular location">
    <subcellularLocation>
        <location evidence="1">Cell membrane</location>
        <topology evidence="1">Multi-pass membrane protein</topology>
    </subcellularLocation>
</comment>
<feature type="domain" description="CNNM transmembrane" evidence="11">
    <location>
        <begin position="1"/>
        <end position="201"/>
    </location>
</feature>
<evidence type="ECO:0000256" key="4">
    <source>
        <dbReference type="ARBA" id="ARBA00022737"/>
    </source>
</evidence>
<dbReference type="PROSITE" id="PS51371">
    <property type="entry name" value="CBS"/>
    <property type="match status" value="1"/>
</dbReference>
<gene>
    <name evidence="12" type="ORF">RM780_13525</name>
</gene>
<dbReference type="Pfam" id="PF01595">
    <property type="entry name" value="CNNM"/>
    <property type="match status" value="1"/>
</dbReference>
<evidence type="ECO:0000256" key="2">
    <source>
        <dbReference type="ARBA" id="ARBA00022475"/>
    </source>
</evidence>
<accession>A0ABU2L9M6</accession>
<evidence type="ECO:0000256" key="9">
    <source>
        <dbReference type="SAM" id="Phobius"/>
    </source>
</evidence>
<dbReference type="InterPro" id="IPR000644">
    <property type="entry name" value="CBS_dom"/>
</dbReference>
<feature type="transmembrane region" description="Helical" evidence="9">
    <location>
        <begin position="6"/>
        <end position="29"/>
    </location>
</feature>
<keyword evidence="2" id="KW-1003">Cell membrane</keyword>
<dbReference type="PROSITE" id="PS51846">
    <property type="entry name" value="CNNM"/>
    <property type="match status" value="1"/>
</dbReference>
<evidence type="ECO:0000259" key="10">
    <source>
        <dbReference type="PROSITE" id="PS51371"/>
    </source>
</evidence>
<dbReference type="PANTHER" id="PTHR43099:SF4">
    <property type="entry name" value="INTEGRAL MEMBRANE PROTEIN"/>
    <property type="match status" value="1"/>
</dbReference>
<keyword evidence="4" id="KW-0677">Repeat</keyword>
<evidence type="ECO:0000256" key="7">
    <source>
        <dbReference type="PROSITE-ProRule" id="PRU00703"/>
    </source>
</evidence>
<reference evidence="13" key="1">
    <citation type="submission" date="2023-07" db="EMBL/GenBank/DDBJ databases">
        <title>30 novel species of actinomycetes from the DSMZ collection.</title>
        <authorList>
            <person name="Nouioui I."/>
        </authorList>
    </citation>
    <scope>NUCLEOTIDE SEQUENCE [LARGE SCALE GENOMIC DNA]</scope>
    <source>
        <strain evidence="13">DSM 44917</strain>
    </source>
</reference>
<organism evidence="12 13">
    <name type="scientific">Streptomyces boetiae</name>
    <dbReference type="NCBI Taxonomy" id="3075541"/>
    <lineage>
        <taxon>Bacteria</taxon>
        <taxon>Bacillati</taxon>
        <taxon>Actinomycetota</taxon>
        <taxon>Actinomycetes</taxon>
        <taxon>Kitasatosporales</taxon>
        <taxon>Streptomycetaceae</taxon>
        <taxon>Streptomyces</taxon>
    </lineage>
</organism>
<keyword evidence="7" id="KW-0129">CBS domain</keyword>
<dbReference type="InterPro" id="IPR044751">
    <property type="entry name" value="Ion_transp-like_CBS"/>
</dbReference>
<comment type="caution">
    <text evidence="12">The sequence shown here is derived from an EMBL/GenBank/DDBJ whole genome shotgun (WGS) entry which is preliminary data.</text>
</comment>
<dbReference type="SUPFAM" id="SSF54631">
    <property type="entry name" value="CBS-domain pair"/>
    <property type="match status" value="1"/>
</dbReference>
<dbReference type="InterPro" id="IPR051676">
    <property type="entry name" value="UPF0053_domain"/>
</dbReference>
<dbReference type="Pfam" id="PF00571">
    <property type="entry name" value="CBS"/>
    <property type="match status" value="1"/>
</dbReference>
<evidence type="ECO:0000313" key="13">
    <source>
        <dbReference type="Proteomes" id="UP001183388"/>
    </source>
</evidence>